<dbReference type="EMBL" id="CAJZBQ010000020">
    <property type="protein sequence ID" value="CAG9318156.1"/>
    <property type="molecule type" value="Genomic_DNA"/>
</dbReference>
<sequence length="368" mass="44151">MDCFKTYINEQSTDIIETTEIKEADNYRKIEELKQEIKLCNIKNSELESSLKSVKERLIIEKNLVDAKKQKYNELLTNYLETKEMLTKYESKEKEWEDDFQKHSQLLAKSKEDWSKEKNDFEEKIEKFEYEKNFFCEVIQKNEETILNKDEEINNLIEEISSLANQNRIKLSEIEAENKLNKEEKERLLKENQEKTLYLEKTINEMNELVKNIKLLEDSEIKNKAKIQELLLKTDKLYEEFNQLNIKNCQYQLNLNMMQDQLLKMNKEAPDQSLGLSSQAENIKKLEQELNEANEKYELLRQKSIEDCSIIEDMKKQICSFDSKTKFYYENKINFLEENINELIEQCANLEKQLDESKFDEKMIYKNV</sequence>
<feature type="coiled-coil region" evidence="1">
    <location>
        <begin position="111"/>
        <end position="219"/>
    </location>
</feature>
<dbReference type="AlphaFoldDB" id="A0AAU9IRF4"/>
<evidence type="ECO:0000313" key="3">
    <source>
        <dbReference type="Proteomes" id="UP001162131"/>
    </source>
</evidence>
<keyword evidence="3" id="KW-1185">Reference proteome</keyword>
<keyword evidence="1" id="KW-0175">Coiled coil</keyword>
<organism evidence="2 3">
    <name type="scientific">Blepharisma stoltei</name>
    <dbReference type="NCBI Taxonomy" id="1481888"/>
    <lineage>
        <taxon>Eukaryota</taxon>
        <taxon>Sar</taxon>
        <taxon>Alveolata</taxon>
        <taxon>Ciliophora</taxon>
        <taxon>Postciliodesmatophora</taxon>
        <taxon>Heterotrichea</taxon>
        <taxon>Heterotrichida</taxon>
        <taxon>Blepharismidae</taxon>
        <taxon>Blepharisma</taxon>
    </lineage>
</organism>
<dbReference type="Proteomes" id="UP001162131">
    <property type="component" value="Unassembled WGS sequence"/>
</dbReference>
<gene>
    <name evidence="2" type="ORF">BSTOLATCC_MIC20638</name>
</gene>
<reference evidence="2" key="1">
    <citation type="submission" date="2021-09" db="EMBL/GenBank/DDBJ databases">
        <authorList>
            <consortium name="AG Swart"/>
            <person name="Singh M."/>
            <person name="Singh A."/>
            <person name="Seah K."/>
            <person name="Emmerich C."/>
        </authorList>
    </citation>
    <scope>NUCLEOTIDE SEQUENCE</scope>
    <source>
        <strain evidence="2">ATCC30299</strain>
    </source>
</reference>
<evidence type="ECO:0000313" key="2">
    <source>
        <dbReference type="EMBL" id="CAG9318156.1"/>
    </source>
</evidence>
<proteinExistence type="predicted"/>
<protein>
    <submittedName>
        <fullName evidence="2">Uncharacterized protein</fullName>
    </submittedName>
</protein>
<name>A0AAU9IRF4_9CILI</name>
<comment type="caution">
    <text evidence="2">The sequence shown here is derived from an EMBL/GenBank/DDBJ whole genome shotgun (WGS) entry which is preliminary data.</text>
</comment>
<accession>A0AAU9IRF4</accession>
<evidence type="ECO:0000256" key="1">
    <source>
        <dbReference type="SAM" id="Coils"/>
    </source>
</evidence>
<feature type="coiled-coil region" evidence="1">
    <location>
        <begin position="276"/>
        <end position="360"/>
    </location>
</feature>